<evidence type="ECO:0000313" key="4">
    <source>
        <dbReference type="Proteomes" id="UP001445076"/>
    </source>
</evidence>
<accession>A0AAW0WHS8</accession>
<comment type="caution">
    <text evidence="3">The sequence shown here is derived from an EMBL/GenBank/DDBJ whole genome shotgun (WGS) entry which is preliminary data.</text>
</comment>
<keyword evidence="4" id="KW-1185">Reference proteome</keyword>
<gene>
    <name evidence="3" type="ORF">OTU49_009753</name>
</gene>
<feature type="non-terminal residue" evidence="3">
    <location>
        <position position="142"/>
    </location>
</feature>
<proteinExistence type="predicted"/>
<organism evidence="3 4">
    <name type="scientific">Cherax quadricarinatus</name>
    <name type="common">Australian red claw crayfish</name>
    <dbReference type="NCBI Taxonomy" id="27406"/>
    <lineage>
        <taxon>Eukaryota</taxon>
        <taxon>Metazoa</taxon>
        <taxon>Ecdysozoa</taxon>
        <taxon>Arthropoda</taxon>
        <taxon>Crustacea</taxon>
        <taxon>Multicrustacea</taxon>
        <taxon>Malacostraca</taxon>
        <taxon>Eumalacostraca</taxon>
        <taxon>Eucarida</taxon>
        <taxon>Decapoda</taxon>
        <taxon>Pleocyemata</taxon>
        <taxon>Astacidea</taxon>
        <taxon>Parastacoidea</taxon>
        <taxon>Parastacidae</taxon>
        <taxon>Cherax</taxon>
    </lineage>
</organism>
<protein>
    <submittedName>
        <fullName evidence="3">Uncharacterized protein</fullName>
    </submittedName>
</protein>
<feature type="chain" id="PRO_5043990617" evidence="2">
    <location>
        <begin position="35"/>
        <end position="142"/>
    </location>
</feature>
<evidence type="ECO:0000256" key="2">
    <source>
        <dbReference type="SAM" id="SignalP"/>
    </source>
</evidence>
<dbReference type="EMBL" id="JARKIK010000076">
    <property type="protein sequence ID" value="KAK8727209.1"/>
    <property type="molecule type" value="Genomic_DNA"/>
</dbReference>
<evidence type="ECO:0000313" key="3">
    <source>
        <dbReference type="EMBL" id="KAK8727209.1"/>
    </source>
</evidence>
<reference evidence="3 4" key="1">
    <citation type="journal article" date="2024" name="BMC Genomics">
        <title>Genome assembly of redclaw crayfish (Cherax quadricarinatus) provides insights into its immune adaptation and hypoxia tolerance.</title>
        <authorList>
            <person name="Liu Z."/>
            <person name="Zheng J."/>
            <person name="Li H."/>
            <person name="Fang K."/>
            <person name="Wang S."/>
            <person name="He J."/>
            <person name="Zhou D."/>
            <person name="Weng S."/>
            <person name="Chi M."/>
            <person name="Gu Z."/>
            <person name="He J."/>
            <person name="Li F."/>
            <person name="Wang M."/>
        </authorList>
    </citation>
    <scope>NUCLEOTIDE SEQUENCE [LARGE SCALE GENOMIC DNA]</scope>
    <source>
        <strain evidence="3">ZL_2023a</strain>
    </source>
</reference>
<evidence type="ECO:0000256" key="1">
    <source>
        <dbReference type="SAM" id="MobiDB-lite"/>
    </source>
</evidence>
<feature type="signal peptide" evidence="2">
    <location>
        <begin position="1"/>
        <end position="34"/>
    </location>
</feature>
<feature type="region of interest" description="Disordered" evidence="1">
    <location>
        <begin position="78"/>
        <end position="110"/>
    </location>
</feature>
<feature type="compositionally biased region" description="Basic and acidic residues" evidence="1">
    <location>
        <begin position="84"/>
        <end position="103"/>
    </location>
</feature>
<dbReference type="AlphaFoldDB" id="A0AAW0WHS8"/>
<dbReference type="Proteomes" id="UP001445076">
    <property type="component" value="Unassembled WGS sequence"/>
</dbReference>
<name>A0AAW0WHS8_CHEQU</name>
<sequence>MLISPKVGDLCGLSNWLVSLAFFLLIHLEQTVRCEQRTTVSATWLQHTLQLQPLARPRFPPVRQENMEIGKYKARKPVMYKPPTDMKSELRRPLNGRESEPRSYRRPVIYGAPRHESHSTQIPVKYLPRKPVVYNASWFPGK</sequence>
<keyword evidence="2" id="KW-0732">Signal</keyword>